<protein>
    <recommendedName>
        <fullName evidence="3">DUF1573 domain-containing protein</fullName>
    </recommendedName>
</protein>
<evidence type="ECO:0000313" key="2">
    <source>
        <dbReference type="Proteomes" id="UP000230821"/>
    </source>
</evidence>
<name>A0A2G6KBJ3_9BACT</name>
<dbReference type="EMBL" id="PDSK01000104">
    <property type="protein sequence ID" value="PIE33048.1"/>
    <property type="molecule type" value="Genomic_DNA"/>
</dbReference>
<comment type="caution">
    <text evidence="1">The sequence shown here is derived from an EMBL/GenBank/DDBJ whole genome shotgun (WGS) entry which is preliminary data.</text>
</comment>
<dbReference type="AlphaFoldDB" id="A0A2G6KBJ3"/>
<sequence>MTLLDGNEIPPGGEGKISVHVKTGTRKRRIRKIIKVQTNDPIPESASFNLTVFAEVDVELDVLPNNILRFNPARAETTSLRLKNYTDQPVRLSQVSSSDPQVNISISSMTIPPQGEVMLTGTLLPDHPQGAISGWLKIRSDLKTIPLIQIRLWGKKL</sequence>
<dbReference type="Gene3D" id="2.60.40.10">
    <property type="entry name" value="Immunoglobulins"/>
    <property type="match status" value="1"/>
</dbReference>
<evidence type="ECO:0000313" key="1">
    <source>
        <dbReference type="EMBL" id="PIE33048.1"/>
    </source>
</evidence>
<evidence type="ECO:0008006" key="3">
    <source>
        <dbReference type="Google" id="ProtNLM"/>
    </source>
</evidence>
<reference evidence="1 2" key="1">
    <citation type="submission" date="2017-10" db="EMBL/GenBank/DDBJ databases">
        <title>Novel microbial diversity and functional potential in the marine mammal oral microbiome.</title>
        <authorList>
            <person name="Dudek N.K."/>
            <person name="Sun C.L."/>
            <person name="Burstein D."/>
            <person name="Kantor R.S."/>
            <person name="Aliaga Goltsman D.S."/>
            <person name="Bik E.M."/>
            <person name="Thomas B.C."/>
            <person name="Banfield J.F."/>
            <person name="Relman D.A."/>
        </authorList>
    </citation>
    <scope>NUCLEOTIDE SEQUENCE [LARGE SCALE GENOMIC DNA]</scope>
    <source>
        <strain evidence="1">DOLJORAL78_47_16</strain>
    </source>
</reference>
<proteinExistence type="predicted"/>
<dbReference type="Proteomes" id="UP000230821">
    <property type="component" value="Unassembled WGS sequence"/>
</dbReference>
<accession>A0A2G6KBJ3</accession>
<gene>
    <name evidence="1" type="ORF">CSA56_13430</name>
</gene>
<dbReference type="InterPro" id="IPR013783">
    <property type="entry name" value="Ig-like_fold"/>
</dbReference>
<organism evidence="1 2">
    <name type="scientific">candidate division KSB3 bacterium</name>
    <dbReference type="NCBI Taxonomy" id="2044937"/>
    <lineage>
        <taxon>Bacteria</taxon>
        <taxon>candidate division KSB3</taxon>
    </lineage>
</organism>